<sequence length="156" mass="18293">MARLNKMGQKVKKTTARDKNFKIHNVYEHKFKANFNDAKAFETKEIPEALSRQTRIIKRSKMGAAYIDDLQQKLGKNLKAEQYALSKENHLQFTLKQIQRLLNDQQLRENPDEINCTDFILKGQAGNVQLTEFEFQSSNYLAEIRAAELRKRFQNE</sequence>
<dbReference type="EMBL" id="AUWU02000003">
    <property type="protein sequence ID" value="KAH0575410.1"/>
    <property type="molecule type" value="Genomic_DNA"/>
</dbReference>
<dbReference type="AlphaFoldDB" id="A0A9P8LW33"/>
<dbReference type="RefSeq" id="XP_067766183.1">
    <property type="nucleotide sequence ID" value="XM_067906915.1"/>
</dbReference>
<gene>
    <name evidence="1" type="ORF">SS50377_23043</name>
</gene>
<protein>
    <submittedName>
        <fullName evidence="1">Uncharacterized protein</fullName>
    </submittedName>
</protein>
<evidence type="ECO:0000313" key="2">
    <source>
        <dbReference type="Proteomes" id="UP000018208"/>
    </source>
</evidence>
<organism evidence="1 2">
    <name type="scientific">Spironucleus salmonicida</name>
    <dbReference type="NCBI Taxonomy" id="348837"/>
    <lineage>
        <taxon>Eukaryota</taxon>
        <taxon>Metamonada</taxon>
        <taxon>Diplomonadida</taxon>
        <taxon>Hexamitidae</taxon>
        <taxon>Hexamitinae</taxon>
        <taxon>Spironucleus</taxon>
    </lineage>
</organism>
<accession>A0A9P8LW33</accession>
<proteinExistence type="predicted"/>
<reference evidence="1 2" key="1">
    <citation type="journal article" date="2014" name="PLoS Genet.">
        <title>The Genome of Spironucleus salmonicida Highlights a Fish Pathogen Adapted to Fluctuating Environments.</title>
        <authorList>
            <person name="Xu F."/>
            <person name="Jerlstrom-Hultqvist J."/>
            <person name="Einarsson E."/>
            <person name="Astvaldsson A."/>
            <person name="Svard S.G."/>
            <person name="Andersson J.O."/>
        </authorList>
    </citation>
    <scope>NUCLEOTIDE SEQUENCE [LARGE SCALE GENOMIC DNA]</scope>
    <source>
        <strain evidence="1 2">ATCC 50377</strain>
    </source>
</reference>
<dbReference type="GeneID" id="94297066"/>
<dbReference type="Proteomes" id="UP000018208">
    <property type="component" value="Unassembled WGS sequence"/>
</dbReference>
<name>A0A9P8LW33_9EUKA</name>
<comment type="caution">
    <text evidence="1">The sequence shown here is derived from an EMBL/GenBank/DDBJ whole genome shotgun (WGS) entry which is preliminary data.</text>
</comment>
<keyword evidence="2" id="KW-1185">Reference proteome</keyword>
<evidence type="ECO:0000313" key="1">
    <source>
        <dbReference type="EMBL" id="KAH0575410.1"/>
    </source>
</evidence>
<dbReference type="KEGG" id="ssao:94297066"/>